<dbReference type="Proteomes" id="UP000316545">
    <property type="component" value="Unassembled WGS sequence"/>
</dbReference>
<dbReference type="AlphaFoldDB" id="A0A560FBF6"/>
<protein>
    <recommendedName>
        <fullName evidence="3">CHAP domain-containing protein</fullName>
    </recommendedName>
</protein>
<evidence type="ECO:0008006" key="3">
    <source>
        <dbReference type="Google" id="ProtNLM"/>
    </source>
</evidence>
<dbReference type="EMBL" id="VITO01000023">
    <property type="protein sequence ID" value="TWB18905.1"/>
    <property type="molecule type" value="Genomic_DNA"/>
</dbReference>
<reference evidence="1 2" key="1">
    <citation type="submission" date="2019-06" db="EMBL/GenBank/DDBJ databases">
        <title>Genomic Encyclopedia of Type Strains, Phase IV (KMG-V): Genome sequencing to study the core and pangenomes of soil and plant-associated prokaryotes.</title>
        <authorList>
            <person name="Whitman W."/>
        </authorList>
    </citation>
    <scope>NUCLEOTIDE SEQUENCE [LARGE SCALE GENOMIC DNA]</scope>
    <source>
        <strain evidence="1 2">BR 11865</strain>
    </source>
</reference>
<keyword evidence="2" id="KW-1185">Reference proteome</keyword>
<evidence type="ECO:0000313" key="1">
    <source>
        <dbReference type="EMBL" id="TWB18905.1"/>
    </source>
</evidence>
<accession>A0A560FBF6</accession>
<proteinExistence type="predicted"/>
<name>A0A560FBF6_9PROT</name>
<sequence>MPFVAIGYTANPKAPVGKWVCTRTSALGPYDDKPPEETRHSPDFCGQCVSFVTQVCPSLPVSTALWRKGAAVKNNATILSGTVIATFDDQGRYYGHAAIYERQDGRGIYVYDQWITGHVPQPVAPRGIRWDGHGISNRGDGFFVVEP</sequence>
<evidence type="ECO:0000313" key="2">
    <source>
        <dbReference type="Proteomes" id="UP000316545"/>
    </source>
</evidence>
<organism evidence="1 2">
    <name type="scientific">Nitrospirillum amazonense</name>
    <dbReference type="NCBI Taxonomy" id="28077"/>
    <lineage>
        <taxon>Bacteria</taxon>
        <taxon>Pseudomonadati</taxon>
        <taxon>Pseudomonadota</taxon>
        <taxon>Alphaproteobacteria</taxon>
        <taxon>Rhodospirillales</taxon>
        <taxon>Azospirillaceae</taxon>
        <taxon>Nitrospirillum</taxon>
    </lineage>
</organism>
<dbReference type="InterPro" id="IPR047746">
    <property type="entry name" value="Dae2/Tae2-like"/>
</dbReference>
<comment type="caution">
    <text evidence="1">The sequence shown here is derived from an EMBL/GenBank/DDBJ whole genome shotgun (WGS) entry which is preliminary data.</text>
</comment>
<gene>
    <name evidence="1" type="ORF">FBZ88_12361</name>
</gene>
<dbReference type="NCBIfam" id="NF033857">
    <property type="entry name" value="BPSL0067_fam"/>
    <property type="match status" value="1"/>
</dbReference>